<feature type="compositionally biased region" description="Low complexity" evidence="1">
    <location>
        <begin position="275"/>
        <end position="284"/>
    </location>
</feature>
<feature type="region of interest" description="Disordered" evidence="1">
    <location>
        <begin position="34"/>
        <end position="70"/>
    </location>
</feature>
<protein>
    <submittedName>
        <fullName evidence="2">Uncharacterized protein</fullName>
    </submittedName>
</protein>
<evidence type="ECO:0000313" key="2">
    <source>
        <dbReference type="EMBL" id="KFH42717.1"/>
    </source>
</evidence>
<dbReference type="HOGENOM" id="CLU_650474_0_0_1"/>
<feature type="compositionally biased region" description="Basic and acidic residues" evidence="1">
    <location>
        <begin position="335"/>
        <end position="345"/>
    </location>
</feature>
<reference evidence="3" key="1">
    <citation type="journal article" date="2014" name="Genome Announc.">
        <title>Genome sequence and annotation of Acremonium chrysogenum, producer of the beta-lactam antibiotic cephalosporin C.</title>
        <authorList>
            <person name="Terfehr D."/>
            <person name="Dahlmann T.A."/>
            <person name="Specht T."/>
            <person name="Zadra I."/>
            <person name="Kuernsteiner H."/>
            <person name="Kueck U."/>
        </authorList>
    </citation>
    <scope>NUCLEOTIDE SEQUENCE [LARGE SCALE GENOMIC DNA]</scope>
    <source>
        <strain evidence="3">ATCC 11550 / CBS 779.69 / DSM 880 / IAM 14645 / JCM 23072 / IMI 49137</strain>
    </source>
</reference>
<dbReference type="STRING" id="857340.A0A086T035"/>
<accession>A0A086T035</accession>
<gene>
    <name evidence="2" type="ORF">ACRE_065580</name>
</gene>
<proteinExistence type="predicted"/>
<feature type="region of interest" description="Disordered" evidence="1">
    <location>
        <begin position="202"/>
        <end position="422"/>
    </location>
</feature>
<dbReference type="AlphaFoldDB" id="A0A086T035"/>
<comment type="caution">
    <text evidence="2">The sequence shown here is derived from an EMBL/GenBank/DDBJ whole genome shotgun (WGS) entry which is preliminary data.</text>
</comment>
<evidence type="ECO:0000313" key="3">
    <source>
        <dbReference type="Proteomes" id="UP000029964"/>
    </source>
</evidence>
<feature type="compositionally biased region" description="Basic and acidic residues" evidence="1">
    <location>
        <begin position="86"/>
        <end position="101"/>
    </location>
</feature>
<dbReference type="OrthoDB" id="4775454at2759"/>
<feature type="compositionally biased region" description="Pro residues" evidence="1">
    <location>
        <begin position="151"/>
        <end position="163"/>
    </location>
</feature>
<feature type="region of interest" description="Disordered" evidence="1">
    <location>
        <begin position="83"/>
        <end position="190"/>
    </location>
</feature>
<name>A0A086T035_HAPC1</name>
<feature type="compositionally biased region" description="Basic and acidic residues" evidence="1">
    <location>
        <begin position="172"/>
        <end position="187"/>
    </location>
</feature>
<feature type="compositionally biased region" description="Basic and acidic residues" evidence="1">
    <location>
        <begin position="369"/>
        <end position="385"/>
    </location>
</feature>
<organism evidence="2 3">
    <name type="scientific">Hapsidospora chrysogenum (strain ATCC 11550 / CBS 779.69 / DSM 880 / IAM 14645 / JCM 23072 / IMI 49137)</name>
    <name type="common">Acremonium chrysogenum</name>
    <dbReference type="NCBI Taxonomy" id="857340"/>
    <lineage>
        <taxon>Eukaryota</taxon>
        <taxon>Fungi</taxon>
        <taxon>Dikarya</taxon>
        <taxon>Ascomycota</taxon>
        <taxon>Pezizomycotina</taxon>
        <taxon>Sordariomycetes</taxon>
        <taxon>Hypocreomycetidae</taxon>
        <taxon>Hypocreales</taxon>
        <taxon>Bionectriaceae</taxon>
        <taxon>Hapsidospora</taxon>
    </lineage>
</organism>
<keyword evidence="3" id="KW-1185">Reference proteome</keyword>
<dbReference type="EMBL" id="JPKY01000087">
    <property type="protein sequence ID" value="KFH42717.1"/>
    <property type="molecule type" value="Genomic_DNA"/>
</dbReference>
<sequence length="422" mass="47443">MERSSKLADLTLVSKYYPVANYSYPRNETMARYGAHATAPSDRSSLGSEGSAPGLVDDRTDSEVSADDDYQYRAMTAEIWDSFWRPGDEQEKEDKQPEIHPRKQYPALIPSPQRRKRSAQDINRRSQGWPLPDSPLHKPRGRQPAASYSPFPKPIALPPPGKPVVPSWQCSRAREPPRRPPRPDDRLLTPCIQQQPSPVTAVFASFPLPPDPRAANGPWSAPLLPERQSTASPEPRRPKTSLANRPPTPAEIQRPSTSHSCRPLAPAELRRPKSSRSLRPISPLEMFRPKASLANRPPTPFEPDTPSHIPDDADFPMPDISKHPAASHQRSRSRLTPEPEPRSFFEDDSDGDGDEDEGGRSFFRFHKRSASDLRRSARSAEPEAPRRHRGRTTPVPTSPTRQNPERKRGVDVFGRMLGRRSR</sequence>
<dbReference type="Proteomes" id="UP000029964">
    <property type="component" value="Unassembled WGS sequence"/>
</dbReference>
<feature type="compositionally biased region" description="Acidic residues" evidence="1">
    <location>
        <begin position="346"/>
        <end position="357"/>
    </location>
</feature>
<evidence type="ECO:0000256" key="1">
    <source>
        <dbReference type="SAM" id="MobiDB-lite"/>
    </source>
</evidence>